<keyword evidence="1" id="KW-0472">Membrane</keyword>
<keyword evidence="1" id="KW-1133">Transmembrane helix</keyword>
<protein>
    <submittedName>
        <fullName evidence="2">Uncharacterized protein</fullName>
    </submittedName>
</protein>
<sequence>MGIVKKERRCYGLKVYYLILKNKNMNSNYNQFIYSVNFEVNSFNVGVKNEHAYRMLINYADWFEYSIQNYTHIISKEQFLSIIDQLYIHELDQSTRQFYLSLSTNQNEVFALDLLSLFKLYLILKVRRYQTSNQDPNLINLKNKLENIFLPLEWSEQEKLDLKIQKALPDFSASKNSNHVTLPLSLLVANAALMKFIPYTTLSLIIHIGIFLIIAGLLSNALKKTKSKDDQAMLTAWIYIIENNLRQHEMNN</sequence>
<keyword evidence="1" id="KW-0812">Transmembrane</keyword>
<reference evidence="2 3" key="1">
    <citation type="submission" date="2020-03" db="EMBL/GenBank/DDBJ databases">
        <authorList>
            <person name="Zhu W."/>
        </authorList>
    </citation>
    <scope>NUCLEOTIDE SEQUENCE [LARGE SCALE GENOMIC DNA]</scope>
    <source>
        <strain evidence="2 3">323-1</strain>
    </source>
</reference>
<accession>A0A6G8RUC9</accession>
<dbReference type="AlphaFoldDB" id="A0A6G8RUC9"/>
<keyword evidence="3" id="KW-1185">Reference proteome</keyword>
<dbReference type="EMBL" id="CP049801">
    <property type="protein sequence ID" value="QIO05430.1"/>
    <property type="molecule type" value="Genomic_DNA"/>
</dbReference>
<feature type="transmembrane region" description="Helical" evidence="1">
    <location>
        <begin position="196"/>
        <end position="218"/>
    </location>
</feature>
<dbReference type="RefSeq" id="WP_166011842.1">
    <property type="nucleotide sequence ID" value="NZ_CP049801.1"/>
</dbReference>
<dbReference type="Proteomes" id="UP000502297">
    <property type="component" value="Chromosome"/>
</dbReference>
<dbReference type="KEGG" id="asha:G8E00_05420"/>
<evidence type="ECO:0000313" key="2">
    <source>
        <dbReference type="EMBL" id="QIO05430.1"/>
    </source>
</evidence>
<organism evidence="2 3">
    <name type="scientific">Acinetobacter shaoyimingii</name>
    <dbReference type="NCBI Taxonomy" id="2715164"/>
    <lineage>
        <taxon>Bacteria</taxon>
        <taxon>Pseudomonadati</taxon>
        <taxon>Pseudomonadota</taxon>
        <taxon>Gammaproteobacteria</taxon>
        <taxon>Moraxellales</taxon>
        <taxon>Moraxellaceae</taxon>
        <taxon>Acinetobacter</taxon>
    </lineage>
</organism>
<evidence type="ECO:0000256" key="1">
    <source>
        <dbReference type="SAM" id="Phobius"/>
    </source>
</evidence>
<name>A0A6G8RUC9_9GAMM</name>
<evidence type="ECO:0000313" key="3">
    <source>
        <dbReference type="Proteomes" id="UP000502297"/>
    </source>
</evidence>
<gene>
    <name evidence="2" type="ORF">G8E00_05420</name>
</gene>
<proteinExistence type="predicted"/>